<keyword evidence="4" id="KW-1185">Reference proteome</keyword>
<dbReference type="Pfam" id="PF01878">
    <property type="entry name" value="EVE"/>
    <property type="match status" value="1"/>
</dbReference>
<dbReference type="AlphaFoldDB" id="A0A1G8C6Z8"/>
<sequence length="480" mass="53519">MPIPILVIMTNAQLVLQPRGGSRHNGPQNFERSVRRGVRISDIASELGDDLPALSRLFPNGTVRLWGSTPTASTGNAKAVALRNRRAGDRILFYADMGFFAEATILHVFRNADVARAVWGADEEGATWEHIVALGDVHEYETAIPAGRVLTPLGLSAPLRSITLIPADRHARLGDLHAEQASPRYWLLQCNPTVWDVWAWWQDNTMELDRWTVAIHHQDLRPGDRFAFWISGTAAGVYGLGEITSPVHRTTDFDSYWKEQPPSEADVVDLRFDRYLFDAPITKQRLQSNPDFARARILRMPGGANPFPLTPAEWHVLEASAARGRTNRPRHSETVLTSRPVGDVPEDTTSSNNGGPRTVTYPEARLIKQYSEFLGRELRCLVGRLPTGEELVCDVFDDRQTMIIEAKASTSRQDVRMAIGQLLDYQHHLRPDARLAVLLPAQPAPSLIDLLKATGMELIYCEDGTFHSTRATADRSRSSS</sequence>
<dbReference type="STRING" id="200378.SAMN05216553_12137"/>
<organism evidence="3 4">
    <name type="scientific">Lentzea fradiae</name>
    <dbReference type="NCBI Taxonomy" id="200378"/>
    <lineage>
        <taxon>Bacteria</taxon>
        <taxon>Bacillati</taxon>
        <taxon>Actinomycetota</taxon>
        <taxon>Actinomycetes</taxon>
        <taxon>Pseudonocardiales</taxon>
        <taxon>Pseudonocardiaceae</taxon>
        <taxon>Lentzea</taxon>
    </lineage>
</organism>
<dbReference type="EMBL" id="FNCC01000021">
    <property type="protein sequence ID" value="SDH41063.1"/>
    <property type="molecule type" value="Genomic_DNA"/>
</dbReference>
<dbReference type="Proteomes" id="UP000199623">
    <property type="component" value="Unassembled WGS sequence"/>
</dbReference>
<reference evidence="4" key="1">
    <citation type="submission" date="2016-10" db="EMBL/GenBank/DDBJ databases">
        <authorList>
            <person name="Varghese N."/>
            <person name="Submissions S."/>
        </authorList>
    </citation>
    <scope>NUCLEOTIDE SEQUENCE [LARGE SCALE GENOMIC DNA]</scope>
    <source>
        <strain evidence="4">CGMCC 4.3506</strain>
    </source>
</reference>
<dbReference type="SUPFAM" id="SSF88697">
    <property type="entry name" value="PUA domain-like"/>
    <property type="match status" value="1"/>
</dbReference>
<name>A0A1G8C6Z8_9PSEU</name>
<evidence type="ECO:0000313" key="4">
    <source>
        <dbReference type="Proteomes" id="UP000199623"/>
    </source>
</evidence>
<dbReference type="InterPro" id="IPR015947">
    <property type="entry name" value="PUA-like_sf"/>
</dbReference>
<dbReference type="Gene3D" id="3.10.590.10">
    <property type="entry name" value="ph1033 like domains"/>
    <property type="match status" value="1"/>
</dbReference>
<feature type="region of interest" description="Disordered" evidence="1">
    <location>
        <begin position="323"/>
        <end position="359"/>
    </location>
</feature>
<dbReference type="InterPro" id="IPR002740">
    <property type="entry name" value="EVE_domain"/>
</dbReference>
<gene>
    <name evidence="3" type="ORF">SAMN05216553_12137</name>
</gene>
<protein>
    <submittedName>
        <fullName evidence="3">Predicted RNA-binding protein, contains PUA-like domain</fullName>
    </submittedName>
</protein>
<evidence type="ECO:0000259" key="2">
    <source>
        <dbReference type="Pfam" id="PF01878"/>
    </source>
</evidence>
<evidence type="ECO:0000256" key="1">
    <source>
        <dbReference type="SAM" id="MobiDB-lite"/>
    </source>
</evidence>
<proteinExistence type="predicted"/>
<feature type="domain" description="EVE" evidence="2">
    <location>
        <begin position="184"/>
        <end position="318"/>
    </location>
</feature>
<evidence type="ECO:0000313" key="3">
    <source>
        <dbReference type="EMBL" id="SDH41063.1"/>
    </source>
</evidence>
<accession>A0A1G8C6Z8</accession>